<evidence type="ECO:0000313" key="7">
    <source>
        <dbReference type="Proteomes" id="UP000199139"/>
    </source>
</evidence>
<dbReference type="OrthoDB" id="6196975at2"/>
<evidence type="ECO:0000313" key="8">
    <source>
        <dbReference type="Proteomes" id="UP000321773"/>
    </source>
</evidence>
<dbReference type="Pfam" id="PF13407">
    <property type="entry name" value="Peripla_BP_4"/>
    <property type="match status" value="1"/>
</dbReference>
<sequence>MRKIVTALFIGMLILTTLFTLQSLTHVLSVDIDLPTGDTSEDDAKRLVLITDQMGTPFYDAIVKGARAAALHQGMSLEVLGYANQNEEALLTDLERSIYAKVDGIIVQGKDTEAFKELTKVKAAFYSIPVVTIAEDVPIEESLRRTYVGSNHFQMGQTLANVVTEDYQSYETVVIYYDETRPFYQRERLRGAAAVLNESELTVQYIGLPASTDEAILQTQRALNQYPTFDAVMILDAQLSSIVIEEIKRRRQIEPLGIYTFDEQRNLDLLLDQGEIDALIKQSPEKMGSMSVEVLSEWINNERDHLEFSGYLTPFSVERGKSDAQD</sequence>
<reference evidence="6 7" key="1">
    <citation type="submission" date="2016-10" db="EMBL/GenBank/DDBJ databases">
        <authorList>
            <person name="de Groot N.N."/>
        </authorList>
    </citation>
    <scope>NUCLEOTIDE SEQUENCE [LARGE SCALE GENOMIC DNA]</scope>
    <source>
        <strain evidence="6 7">DSM 17074</strain>
    </source>
</reference>
<dbReference type="EMBL" id="BJWJ01000004">
    <property type="protein sequence ID" value="GEM03677.1"/>
    <property type="molecule type" value="Genomic_DNA"/>
</dbReference>
<dbReference type="SUPFAM" id="SSF53822">
    <property type="entry name" value="Periplasmic binding protein-like I"/>
    <property type="match status" value="1"/>
</dbReference>
<dbReference type="STRING" id="306541.SAMN05421668_10512"/>
<name>A0A1I6R109_9BACI</name>
<dbReference type="GO" id="GO:0030246">
    <property type="term" value="F:carbohydrate binding"/>
    <property type="evidence" value="ECO:0007669"/>
    <property type="project" value="UniProtKB-ARBA"/>
</dbReference>
<comment type="similarity">
    <text evidence="2">Belongs to the bacterial solute-binding protein 2 family.</text>
</comment>
<keyword evidence="8" id="KW-1185">Reference proteome</keyword>
<evidence type="ECO:0000256" key="2">
    <source>
        <dbReference type="ARBA" id="ARBA00007639"/>
    </source>
</evidence>
<dbReference type="AlphaFoldDB" id="A0A1I6R109"/>
<dbReference type="EMBL" id="FPAI01000005">
    <property type="protein sequence ID" value="SFS58352.1"/>
    <property type="molecule type" value="Genomic_DNA"/>
</dbReference>
<dbReference type="Gene3D" id="3.40.50.2300">
    <property type="match status" value="2"/>
</dbReference>
<reference evidence="5 8" key="2">
    <citation type="submission" date="2019-07" db="EMBL/GenBank/DDBJ databases">
        <title>Whole genome shotgun sequence of Halolactibacillus miurensis NBRC 100873.</title>
        <authorList>
            <person name="Hosoyama A."/>
            <person name="Uohara A."/>
            <person name="Ohji S."/>
            <person name="Ichikawa N."/>
        </authorList>
    </citation>
    <scope>NUCLEOTIDE SEQUENCE [LARGE SCALE GENOMIC DNA]</scope>
    <source>
        <strain evidence="5 8">NBRC 100873</strain>
    </source>
</reference>
<dbReference type="PANTHER" id="PTHR46847:SF1">
    <property type="entry name" value="D-ALLOSE-BINDING PERIPLASMIC PROTEIN-RELATED"/>
    <property type="match status" value="1"/>
</dbReference>
<evidence type="ECO:0000256" key="3">
    <source>
        <dbReference type="ARBA" id="ARBA00022729"/>
    </source>
</evidence>
<dbReference type="Proteomes" id="UP000321773">
    <property type="component" value="Unassembled WGS sequence"/>
</dbReference>
<protein>
    <submittedName>
        <fullName evidence="6">Ribose transport system substrate-binding protein</fullName>
    </submittedName>
</protein>
<organism evidence="6 7">
    <name type="scientific">Halolactibacillus miurensis</name>
    <dbReference type="NCBI Taxonomy" id="306541"/>
    <lineage>
        <taxon>Bacteria</taxon>
        <taxon>Bacillati</taxon>
        <taxon>Bacillota</taxon>
        <taxon>Bacilli</taxon>
        <taxon>Bacillales</taxon>
        <taxon>Bacillaceae</taxon>
        <taxon>Halolactibacillus</taxon>
    </lineage>
</organism>
<dbReference type="RefSeq" id="WP_089853099.1">
    <property type="nucleotide sequence ID" value="NZ_BJWJ01000004.1"/>
</dbReference>
<dbReference type="InterPro" id="IPR028082">
    <property type="entry name" value="Peripla_BP_I"/>
</dbReference>
<evidence type="ECO:0000256" key="1">
    <source>
        <dbReference type="ARBA" id="ARBA00004196"/>
    </source>
</evidence>
<comment type="subcellular location">
    <subcellularLocation>
        <location evidence="1">Cell envelope</location>
    </subcellularLocation>
</comment>
<evidence type="ECO:0000259" key="4">
    <source>
        <dbReference type="Pfam" id="PF13407"/>
    </source>
</evidence>
<feature type="domain" description="Periplasmic binding protein" evidence="4">
    <location>
        <begin position="49"/>
        <end position="300"/>
    </location>
</feature>
<proteinExistence type="inferred from homology"/>
<dbReference type="PANTHER" id="PTHR46847">
    <property type="entry name" value="D-ALLOSE-BINDING PERIPLASMIC PROTEIN-RELATED"/>
    <property type="match status" value="1"/>
</dbReference>
<dbReference type="GO" id="GO:0030313">
    <property type="term" value="C:cell envelope"/>
    <property type="evidence" value="ECO:0007669"/>
    <property type="project" value="UniProtKB-SubCell"/>
</dbReference>
<gene>
    <name evidence="5" type="ORF">HMI01_06650</name>
    <name evidence="6" type="ORF">SAMN05421668_10512</name>
</gene>
<evidence type="ECO:0000313" key="5">
    <source>
        <dbReference type="EMBL" id="GEM03677.1"/>
    </source>
</evidence>
<keyword evidence="3" id="KW-0732">Signal</keyword>
<dbReference type="InterPro" id="IPR025997">
    <property type="entry name" value="SBP_2_dom"/>
</dbReference>
<accession>A0A1I6R109</accession>
<evidence type="ECO:0000313" key="6">
    <source>
        <dbReference type="EMBL" id="SFS58352.1"/>
    </source>
</evidence>
<dbReference type="Proteomes" id="UP000199139">
    <property type="component" value="Unassembled WGS sequence"/>
</dbReference>